<name>A0A6N4V679_9MYCO</name>
<feature type="transmembrane region" description="Helical" evidence="1">
    <location>
        <begin position="94"/>
        <end position="114"/>
    </location>
</feature>
<dbReference type="GO" id="GO:0005886">
    <property type="term" value="C:plasma membrane"/>
    <property type="evidence" value="ECO:0007669"/>
    <property type="project" value="TreeGrafter"/>
</dbReference>
<gene>
    <name evidence="2" type="ORF">MPOR_11270</name>
</gene>
<dbReference type="EMBL" id="AP022570">
    <property type="protein sequence ID" value="BBX50101.1"/>
    <property type="molecule type" value="Genomic_DNA"/>
</dbReference>
<organism evidence="2 3">
    <name type="scientific">Mycolicibacterium poriferae</name>
    <dbReference type="NCBI Taxonomy" id="39694"/>
    <lineage>
        <taxon>Bacteria</taxon>
        <taxon>Bacillati</taxon>
        <taxon>Actinomycetota</taxon>
        <taxon>Actinomycetes</taxon>
        <taxon>Mycobacteriales</taxon>
        <taxon>Mycobacteriaceae</taxon>
        <taxon>Mycolicibacterium</taxon>
    </lineage>
</organism>
<proteinExistence type="predicted"/>
<evidence type="ECO:0008006" key="4">
    <source>
        <dbReference type="Google" id="ProtNLM"/>
    </source>
</evidence>
<keyword evidence="1" id="KW-1133">Transmembrane helix</keyword>
<sequence>MTTIRSPHSDRLQSGLDRAGGALLRYSLVLILAWIGALKFTEFEARGIEPLVASSPFMSWVYDVFSVTTFSALLGALEIAAAALIAVKPWWPTFSMAGSVVAVGLFTATLSFLITTPGVFEASAGGFPVLSSTGQFLIKDVALLGISVWTLADSYRALQSRRATIGP</sequence>
<protein>
    <recommendedName>
        <fullName evidence="4">DUF417 domain-containing protein</fullName>
    </recommendedName>
</protein>
<dbReference type="Pfam" id="PF04224">
    <property type="entry name" value="DUF417"/>
    <property type="match status" value="1"/>
</dbReference>
<evidence type="ECO:0000256" key="1">
    <source>
        <dbReference type="SAM" id="Phobius"/>
    </source>
</evidence>
<feature type="transmembrane region" description="Helical" evidence="1">
    <location>
        <begin position="60"/>
        <end position="87"/>
    </location>
</feature>
<dbReference type="KEGG" id="mpof:MPOR_11270"/>
<dbReference type="Proteomes" id="UP000466785">
    <property type="component" value="Chromosome"/>
</dbReference>
<evidence type="ECO:0000313" key="2">
    <source>
        <dbReference type="EMBL" id="BBX50101.1"/>
    </source>
</evidence>
<reference evidence="2 3" key="1">
    <citation type="journal article" date="2019" name="Emerg. Microbes Infect.">
        <title>Comprehensive subspecies identification of 175 nontuberculous mycobacteria species based on 7547 genomic profiles.</title>
        <authorList>
            <person name="Matsumoto Y."/>
            <person name="Kinjo T."/>
            <person name="Motooka D."/>
            <person name="Nabeya D."/>
            <person name="Jung N."/>
            <person name="Uechi K."/>
            <person name="Horii T."/>
            <person name="Iida T."/>
            <person name="Fujita J."/>
            <person name="Nakamura S."/>
        </authorList>
    </citation>
    <scope>NUCLEOTIDE SEQUENCE [LARGE SCALE GENOMIC DNA]</scope>
    <source>
        <strain evidence="2 3">JCM 12603</strain>
    </source>
</reference>
<evidence type="ECO:0000313" key="3">
    <source>
        <dbReference type="Proteomes" id="UP000466785"/>
    </source>
</evidence>
<dbReference type="AlphaFoldDB" id="A0A6N4V679"/>
<dbReference type="PANTHER" id="PTHR40106">
    <property type="entry name" value="INNER MEMBRANE PROTEIN RCLC"/>
    <property type="match status" value="1"/>
</dbReference>
<keyword evidence="1" id="KW-0472">Membrane</keyword>
<dbReference type="InterPro" id="IPR007339">
    <property type="entry name" value="RclC-like"/>
</dbReference>
<keyword evidence="3" id="KW-1185">Reference proteome</keyword>
<dbReference type="PANTHER" id="PTHR40106:SF1">
    <property type="entry name" value="INNER MEMBRANE PROTEIN RCLC"/>
    <property type="match status" value="1"/>
</dbReference>
<feature type="transmembrane region" description="Helical" evidence="1">
    <location>
        <begin position="134"/>
        <end position="152"/>
    </location>
</feature>
<dbReference type="RefSeq" id="WP_163672880.1">
    <property type="nucleotide sequence ID" value="NZ_AP022570.1"/>
</dbReference>
<feature type="transmembrane region" description="Helical" evidence="1">
    <location>
        <begin position="21"/>
        <end position="40"/>
    </location>
</feature>
<dbReference type="GO" id="GO:1901530">
    <property type="term" value="P:response to hypochlorite"/>
    <property type="evidence" value="ECO:0007669"/>
    <property type="project" value="TreeGrafter"/>
</dbReference>
<accession>A0A6N4V679</accession>
<keyword evidence="1" id="KW-0812">Transmembrane</keyword>